<dbReference type="Pfam" id="PF22366">
    <property type="entry name" value="NDH2_C"/>
    <property type="match status" value="1"/>
</dbReference>
<evidence type="ECO:0000256" key="1">
    <source>
        <dbReference type="ARBA" id="ARBA00005272"/>
    </source>
</evidence>
<dbReference type="Pfam" id="PF07992">
    <property type="entry name" value="Pyr_redox_2"/>
    <property type="match status" value="1"/>
</dbReference>
<dbReference type="RefSeq" id="WP_068141607.1">
    <property type="nucleotide sequence ID" value="NZ_CP042914.1"/>
</dbReference>
<feature type="domain" description="External alternative NADH-ubiquinone oxidoreductase-like C-terminal" evidence="11">
    <location>
        <begin position="350"/>
        <end position="405"/>
    </location>
</feature>
<keyword evidence="9" id="KW-0472">Membrane</keyword>
<name>A0A5B9QWE2_9BACT</name>
<dbReference type="EMBL" id="CP042914">
    <property type="protein sequence ID" value="QEG42100.1"/>
    <property type="molecule type" value="Genomic_DNA"/>
</dbReference>
<evidence type="ECO:0000256" key="5">
    <source>
        <dbReference type="ARBA" id="ARBA00022946"/>
    </source>
</evidence>
<evidence type="ECO:0000313" key="12">
    <source>
        <dbReference type="EMBL" id="QEG42100.1"/>
    </source>
</evidence>
<evidence type="ECO:0000256" key="2">
    <source>
        <dbReference type="ARBA" id="ARBA00012637"/>
    </source>
</evidence>
<dbReference type="Gene3D" id="3.50.50.100">
    <property type="match status" value="1"/>
</dbReference>
<dbReference type="PRINTS" id="PR00368">
    <property type="entry name" value="FADPNR"/>
</dbReference>
<keyword evidence="5" id="KW-0809">Transit peptide</keyword>
<dbReference type="SUPFAM" id="SSF51905">
    <property type="entry name" value="FAD/NAD(P)-binding domain"/>
    <property type="match status" value="1"/>
</dbReference>
<sequence>MAHAVIIGGGFAGINAAKRLGRSGKVSVTILDQRNHHLFQPLLYQVAMAGLDPSDIAVPIRALMRPYRRVRTLLGRAETLDLENREVRFDGGVVPYDYLIVACGASHSYFGNDQWESHAPGLKSVGQATEIRRRVLVAFEQAERASDPEEQARWMTFVIVGGGPTGVELAGAIAEMARYALSKDFRTINSADARVLLVQSGERILKQFDADQAEYATKSLRSLGVEVVLESRVTNIGAAGIEIGETRVPAGTVLWAAGVQANRIGLQLKSPLDRAGRVIVRPDLTIPDHDNVFVVGDLAHTPGPNGNPLPGLAPVAIQAGRYVADLIVDEVRAENPPDPAHRKPFEYNDKGQMATIGRKRAIMQYHKHKKNGFLAWVAWLLVHIYFLSGFRNRFFVFLKWCWAYLTFSKGARLIIQKEWRQHESELLSPVVGSLDETYRHDGDTPSPRFESLTRADHINKPQ</sequence>
<dbReference type="PRINTS" id="PR00411">
    <property type="entry name" value="PNDRDTASEI"/>
</dbReference>
<evidence type="ECO:0000256" key="4">
    <source>
        <dbReference type="ARBA" id="ARBA00022827"/>
    </source>
</evidence>
<comment type="similarity">
    <text evidence="1">Belongs to the NADH dehydrogenase family.</text>
</comment>
<dbReference type="GO" id="GO:0050136">
    <property type="term" value="F:NADH dehydrogenase (quinone) (non-electrogenic) activity"/>
    <property type="evidence" value="ECO:0007669"/>
    <property type="project" value="UniProtKB-EC"/>
</dbReference>
<keyword evidence="4" id="KW-0274">FAD</keyword>
<feature type="domain" description="FAD/NAD(P)-binding" evidence="10">
    <location>
        <begin position="4"/>
        <end position="320"/>
    </location>
</feature>
<keyword evidence="13" id="KW-1185">Reference proteome</keyword>
<evidence type="ECO:0000259" key="10">
    <source>
        <dbReference type="Pfam" id="PF07992"/>
    </source>
</evidence>
<evidence type="ECO:0000259" key="11">
    <source>
        <dbReference type="Pfam" id="PF22366"/>
    </source>
</evidence>
<dbReference type="AlphaFoldDB" id="A0A5B9QWE2"/>
<keyword evidence="9" id="KW-1133">Transmembrane helix</keyword>
<dbReference type="InterPro" id="IPR036188">
    <property type="entry name" value="FAD/NAD-bd_sf"/>
</dbReference>
<protein>
    <recommendedName>
        <fullName evidence="2">NADH:ubiquinone reductase (non-electrogenic)</fullName>
        <ecNumber evidence="2">1.6.5.9</ecNumber>
    </recommendedName>
</protein>
<gene>
    <name evidence="12" type="ORF">UC8_41320</name>
</gene>
<dbReference type="OrthoDB" id="9781621at2"/>
<organism evidence="12 13">
    <name type="scientific">Roseimaritima ulvae</name>
    <dbReference type="NCBI Taxonomy" id="980254"/>
    <lineage>
        <taxon>Bacteria</taxon>
        <taxon>Pseudomonadati</taxon>
        <taxon>Planctomycetota</taxon>
        <taxon>Planctomycetia</taxon>
        <taxon>Pirellulales</taxon>
        <taxon>Pirellulaceae</taxon>
        <taxon>Roseimaritima</taxon>
    </lineage>
</organism>
<feature type="transmembrane region" description="Helical" evidence="9">
    <location>
        <begin position="373"/>
        <end position="390"/>
    </location>
</feature>
<dbReference type="EC" id="1.6.5.9" evidence="2"/>
<dbReference type="InterPro" id="IPR054585">
    <property type="entry name" value="NDH2-like_C"/>
</dbReference>
<dbReference type="KEGG" id="rul:UC8_41320"/>
<dbReference type="Proteomes" id="UP000325286">
    <property type="component" value="Chromosome"/>
</dbReference>
<proteinExistence type="inferred from homology"/>
<dbReference type="InterPro" id="IPR023753">
    <property type="entry name" value="FAD/NAD-binding_dom"/>
</dbReference>
<evidence type="ECO:0000256" key="9">
    <source>
        <dbReference type="SAM" id="Phobius"/>
    </source>
</evidence>
<evidence type="ECO:0000256" key="3">
    <source>
        <dbReference type="ARBA" id="ARBA00022630"/>
    </source>
</evidence>
<comment type="catalytic activity">
    <reaction evidence="8">
        <text>a quinone + NADH + H(+) = a quinol + NAD(+)</text>
        <dbReference type="Rhea" id="RHEA:46160"/>
        <dbReference type="ChEBI" id="CHEBI:15378"/>
        <dbReference type="ChEBI" id="CHEBI:24646"/>
        <dbReference type="ChEBI" id="CHEBI:57540"/>
        <dbReference type="ChEBI" id="CHEBI:57945"/>
        <dbReference type="ChEBI" id="CHEBI:132124"/>
        <dbReference type="EC" id="1.6.5.9"/>
    </reaction>
</comment>
<keyword evidence="6 12" id="KW-0560">Oxidoreductase</keyword>
<dbReference type="PANTHER" id="PTHR43706:SF47">
    <property type="entry name" value="EXTERNAL NADH-UBIQUINONE OXIDOREDUCTASE 1, MITOCHONDRIAL-RELATED"/>
    <property type="match status" value="1"/>
</dbReference>
<evidence type="ECO:0000256" key="6">
    <source>
        <dbReference type="ARBA" id="ARBA00023002"/>
    </source>
</evidence>
<reference evidence="12 13" key="1">
    <citation type="submission" date="2019-08" db="EMBL/GenBank/DDBJ databases">
        <title>Deep-cultivation of Planctomycetes and their phenomic and genomic characterization uncovers novel biology.</title>
        <authorList>
            <person name="Wiegand S."/>
            <person name="Jogler M."/>
            <person name="Boedeker C."/>
            <person name="Pinto D."/>
            <person name="Vollmers J."/>
            <person name="Rivas-Marin E."/>
            <person name="Kohn T."/>
            <person name="Peeters S.H."/>
            <person name="Heuer A."/>
            <person name="Rast P."/>
            <person name="Oberbeckmann S."/>
            <person name="Bunk B."/>
            <person name="Jeske O."/>
            <person name="Meyerdierks A."/>
            <person name="Storesund J.E."/>
            <person name="Kallscheuer N."/>
            <person name="Luecker S."/>
            <person name="Lage O.M."/>
            <person name="Pohl T."/>
            <person name="Merkel B.J."/>
            <person name="Hornburger P."/>
            <person name="Mueller R.-W."/>
            <person name="Bruemmer F."/>
            <person name="Labrenz M."/>
            <person name="Spormann A.M."/>
            <person name="Op den Camp H."/>
            <person name="Overmann J."/>
            <person name="Amann R."/>
            <person name="Jetten M.S.M."/>
            <person name="Mascher T."/>
            <person name="Medema M.H."/>
            <person name="Devos D.P."/>
            <person name="Kaster A.-K."/>
            <person name="Ovreas L."/>
            <person name="Rohde M."/>
            <person name="Galperin M.Y."/>
            <person name="Jogler C."/>
        </authorList>
    </citation>
    <scope>NUCLEOTIDE SEQUENCE [LARGE SCALE GENOMIC DNA]</scope>
    <source>
        <strain evidence="12 13">UC8</strain>
    </source>
</reference>
<evidence type="ECO:0000256" key="7">
    <source>
        <dbReference type="ARBA" id="ARBA00023027"/>
    </source>
</evidence>
<dbReference type="InterPro" id="IPR045024">
    <property type="entry name" value="NDH-2"/>
</dbReference>
<evidence type="ECO:0000313" key="13">
    <source>
        <dbReference type="Proteomes" id="UP000325286"/>
    </source>
</evidence>
<dbReference type="PANTHER" id="PTHR43706">
    <property type="entry name" value="NADH DEHYDROGENASE"/>
    <property type="match status" value="1"/>
</dbReference>
<keyword evidence="3" id="KW-0285">Flavoprotein</keyword>
<keyword evidence="9" id="KW-0812">Transmembrane</keyword>
<accession>A0A5B9QWE2</accession>
<keyword evidence="7" id="KW-0520">NAD</keyword>
<evidence type="ECO:0000256" key="8">
    <source>
        <dbReference type="ARBA" id="ARBA00047599"/>
    </source>
</evidence>